<dbReference type="RefSeq" id="WP_380082642.1">
    <property type="nucleotide sequence ID" value="NZ_JBHSWD010000001.1"/>
</dbReference>
<name>A0ABW1YBQ2_9DEIO</name>
<keyword evidence="2" id="KW-1185">Reference proteome</keyword>
<organism evidence="1 2">
    <name type="scientific">Deinococcus lacus</name>
    <dbReference type="NCBI Taxonomy" id="392561"/>
    <lineage>
        <taxon>Bacteria</taxon>
        <taxon>Thermotogati</taxon>
        <taxon>Deinococcota</taxon>
        <taxon>Deinococci</taxon>
        <taxon>Deinococcales</taxon>
        <taxon>Deinococcaceae</taxon>
        <taxon>Deinococcus</taxon>
    </lineage>
</organism>
<reference evidence="2" key="1">
    <citation type="journal article" date="2019" name="Int. J. Syst. Evol. Microbiol.">
        <title>The Global Catalogue of Microorganisms (GCM) 10K type strain sequencing project: providing services to taxonomists for standard genome sequencing and annotation.</title>
        <authorList>
            <consortium name="The Broad Institute Genomics Platform"/>
            <consortium name="The Broad Institute Genome Sequencing Center for Infectious Disease"/>
            <person name="Wu L."/>
            <person name="Ma J."/>
        </authorList>
    </citation>
    <scope>NUCLEOTIDE SEQUENCE [LARGE SCALE GENOMIC DNA]</scope>
    <source>
        <strain evidence="2">CGMCC 1.15772</strain>
    </source>
</reference>
<proteinExistence type="predicted"/>
<accession>A0ABW1YBQ2</accession>
<gene>
    <name evidence="1" type="ORF">ACFP81_06195</name>
</gene>
<evidence type="ECO:0000313" key="2">
    <source>
        <dbReference type="Proteomes" id="UP001596297"/>
    </source>
</evidence>
<dbReference type="Proteomes" id="UP001596297">
    <property type="component" value="Unassembled WGS sequence"/>
</dbReference>
<protein>
    <submittedName>
        <fullName evidence="1">Uncharacterized protein</fullName>
    </submittedName>
</protein>
<sequence length="148" mass="16855">MNADFLMCTSQECPSRVGCFRNAASGTQPAEGQKYADFRKLEPSIEADPPTEQMSCSQFLPAILADGTVQFPLSVMPTLFQNGRVSLGERYSSDMYRTLPPPYNVEVELRQMYPEMVRRQYIPKFQEIGREKAEQLDENGWEVLGFNI</sequence>
<comment type="caution">
    <text evidence="1">The sequence shown here is derived from an EMBL/GenBank/DDBJ whole genome shotgun (WGS) entry which is preliminary data.</text>
</comment>
<evidence type="ECO:0000313" key="1">
    <source>
        <dbReference type="EMBL" id="MFC6591639.1"/>
    </source>
</evidence>
<dbReference type="EMBL" id="JBHSWD010000001">
    <property type="protein sequence ID" value="MFC6591639.1"/>
    <property type="molecule type" value="Genomic_DNA"/>
</dbReference>